<sequence length="544" mass="59412">MPTKKRKINYWAWEWISLVISLIAVLASAATLMVFDGKPIPKWSWQTNGISVNAILSLLSALSRSSLLMPIGGCMGQLMWLRFATREQRLADIVAFSSAAKGPGGALKLIWRQKGLSLGCLGAVLLIGSLGVGTAQQQLLSYPTRIFVDLTQNSTVTRAENFDAHQNISTSSTATPILSFTILASIYNAALLPESDSVSTASDISPFFTCSGSCEFSHFDTLAVCSECHDTSDEVQSNCDGDGYCTATFQGLSAFSWRSNNGTNVNTVLNQSSISPETSPYAFSALTPFTTFAHLQANSSTTYPPVYTGTQCALYWCVKTVNSTVAAGIYKETILATDDNYVTDDPSNPGGISFTNPALDGTFRVSSSAQQSIIGEGGVGVVLKGWARATPSGGDRLFSSDLMQGFSSYSNISRAMERVAISMTSRIRDLDTTTPVKKGETKGRQSYILVRWWWFAYPVTLWVLSLIFLICVVVRTRDGEKRKGMRVWGNNPIALMFYGLDDDTRSRVANNGSWEQMENLSERLWVKLETGKDGMKLRGKRVDN</sequence>
<keyword evidence="1" id="KW-0812">Transmembrane</keyword>
<dbReference type="InterPro" id="IPR021514">
    <property type="entry name" value="DUF3176"/>
</dbReference>
<reference evidence="2 3" key="1">
    <citation type="submission" date="2024-02" db="EMBL/GenBank/DDBJ databases">
        <title>Discinaceae phylogenomics.</title>
        <authorList>
            <person name="Dirks A.C."/>
            <person name="James T.Y."/>
        </authorList>
    </citation>
    <scope>NUCLEOTIDE SEQUENCE [LARGE SCALE GENOMIC DNA]</scope>
    <source>
        <strain evidence="2 3">ACD0624</strain>
    </source>
</reference>
<feature type="transmembrane region" description="Helical" evidence="1">
    <location>
        <begin position="116"/>
        <end position="135"/>
    </location>
</feature>
<feature type="transmembrane region" description="Helical" evidence="1">
    <location>
        <begin position="55"/>
        <end position="81"/>
    </location>
</feature>
<dbReference type="Pfam" id="PF11374">
    <property type="entry name" value="DUF3176"/>
    <property type="match status" value="1"/>
</dbReference>
<evidence type="ECO:0000313" key="2">
    <source>
        <dbReference type="EMBL" id="KAL0632163.1"/>
    </source>
</evidence>
<feature type="transmembrane region" description="Helical" evidence="1">
    <location>
        <begin position="452"/>
        <end position="474"/>
    </location>
</feature>
<name>A0ABR3G8G5_9PEZI</name>
<proteinExistence type="predicted"/>
<comment type="caution">
    <text evidence="2">The sequence shown here is derived from an EMBL/GenBank/DDBJ whole genome shotgun (WGS) entry which is preliminary data.</text>
</comment>
<dbReference type="PANTHER" id="PTHR35394">
    <property type="entry name" value="DUF3176 DOMAIN-CONTAINING PROTEIN"/>
    <property type="match status" value="1"/>
</dbReference>
<evidence type="ECO:0000256" key="1">
    <source>
        <dbReference type="SAM" id="Phobius"/>
    </source>
</evidence>
<keyword evidence="1" id="KW-1133">Transmembrane helix</keyword>
<gene>
    <name evidence="2" type="ORF">Q9L58_008956</name>
</gene>
<evidence type="ECO:0000313" key="3">
    <source>
        <dbReference type="Proteomes" id="UP001447188"/>
    </source>
</evidence>
<keyword evidence="3" id="KW-1185">Reference proteome</keyword>
<feature type="transmembrane region" description="Helical" evidence="1">
    <location>
        <begin position="12"/>
        <end position="35"/>
    </location>
</feature>
<dbReference type="Proteomes" id="UP001447188">
    <property type="component" value="Unassembled WGS sequence"/>
</dbReference>
<dbReference type="PANTHER" id="PTHR35394:SF5">
    <property type="entry name" value="DUF3176 DOMAIN-CONTAINING PROTEIN"/>
    <property type="match status" value="1"/>
</dbReference>
<keyword evidence="1" id="KW-0472">Membrane</keyword>
<accession>A0ABR3G8G5</accession>
<organism evidence="2 3">
    <name type="scientific">Discina gigas</name>
    <dbReference type="NCBI Taxonomy" id="1032678"/>
    <lineage>
        <taxon>Eukaryota</taxon>
        <taxon>Fungi</taxon>
        <taxon>Dikarya</taxon>
        <taxon>Ascomycota</taxon>
        <taxon>Pezizomycotina</taxon>
        <taxon>Pezizomycetes</taxon>
        <taxon>Pezizales</taxon>
        <taxon>Discinaceae</taxon>
        <taxon>Discina</taxon>
    </lineage>
</organism>
<protein>
    <submittedName>
        <fullName evidence="2">Uncharacterized protein</fullName>
    </submittedName>
</protein>
<dbReference type="EMBL" id="JBBBZM010000183">
    <property type="protein sequence ID" value="KAL0632163.1"/>
    <property type="molecule type" value="Genomic_DNA"/>
</dbReference>